<dbReference type="EMBL" id="JBHUEE010000005">
    <property type="protein sequence ID" value="MFD1718394.1"/>
    <property type="molecule type" value="Genomic_DNA"/>
</dbReference>
<evidence type="ECO:0000313" key="2">
    <source>
        <dbReference type="EMBL" id="MFD1718394.1"/>
    </source>
</evidence>
<dbReference type="InterPro" id="IPR003779">
    <property type="entry name" value="CMD-like"/>
</dbReference>
<proteinExistence type="predicted"/>
<keyword evidence="3" id="KW-1185">Reference proteome</keyword>
<evidence type="ECO:0000259" key="1">
    <source>
        <dbReference type="Pfam" id="PF02627"/>
    </source>
</evidence>
<dbReference type="RefSeq" id="WP_388006598.1">
    <property type="nucleotide sequence ID" value="NZ_JBHUEE010000005.1"/>
</dbReference>
<dbReference type="InterPro" id="IPR029032">
    <property type="entry name" value="AhpD-like"/>
</dbReference>
<dbReference type="Proteomes" id="UP001597277">
    <property type="component" value="Unassembled WGS sequence"/>
</dbReference>
<sequence>MVIHDELYETGIKQRRHMFGSAGAEDQVEHTSDLNDKLQDYVTRTCFGDIWQRPGLSVTDRSKITFAMLVATGKTHEMGVHARGALANGVSPVELREIALHAVLYCGIPSANEGLRILEEVFAERKVSPELDGESTR</sequence>
<organism evidence="2 3">
    <name type="scientific">Georgenia deserti</name>
    <dbReference type="NCBI Taxonomy" id="2093781"/>
    <lineage>
        <taxon>Bacteria</taxon>
        <taxon>Bacillati</taxon>
        <taxon>Actinomycetota</taxon>
        <taxon>Actinomycetes</taxon>
        <taxon>Micrococcales</taxon>
        <taxon>Bogoriellaceae</taxon>
        <taxon>Georgenia</taxon>
    </lineage>
</organism>
<dbReference type="PANTHER" id="PTHR33570">
    <property type="entry name" value="4-CARBOXYMUCONOLACTONE DECARBOXYLASE FAMILY PROTEIN"/>
    <property type="match status" value="1"/>
</dbReference>
<feature type="domain" description="Carboxymuconolactone decarboxylase-like" evidence="1">
    <location>
        <begin position="37"/>
        <end position="120"/>
    </location>
</feature>
<evidence type="ECO:0000313" key="3">
    <source>
        <dbReference type="Proteomes" id="UP001597277"/>
    </source>
</evidence>
<reference evidence="3" key="1">
    <citation type="journal article" date="2019" name="Int. J. Syst. Evol. Microbiol.">
        <title>The Global Catalogue of Microorganisms (GCM) 10K type strain sequencing project: providing services to taxonomists for standard genome sequencing and annotation.</title>
        <authorList>
            <consortium name="The Broad Institute Genomics Platform"/>
            <consortium name="The Broad Institute Genome Sequencing Center for Infectious Disease"/>
            <person name="Wu L."/>
            <person name="Ma J."/>
        </authorList>
    </citation>
    <scope>NUCLEOTIDE SEQUENCE [LARGE SCALE GENOMIC DNA]</scope>
    <source>
        <strain evidence="3">JCM 17130</strain>
    </source>
</reference>
<dbReference type="Pfam" id="PF02627">
    <property type="entry name" value="CMD"/>
    <property type="match status" value="1"/>
</dbReference>
<accession>A0ABW4L8M9</accession>
<gene>
    <name evidence="2" type="ORF">ACFSE6_11145</name>
</gene>
<dbReference type="InterPro" id="IPR052512">
    <property type="entry name" value="4CMD/NDH-1_regulator"/>
</dbReference>
<name>A0ABW4L8M9_9MICO</name>
<dbReference type="SUPFAM" id="SSF69118">
    <property type="entry name" value="AhpD-like"/>
    <property type="match status" value="1"/>
</dbReference>
<dbReference type="PANTHER" id="PTHR33570:SF2">
    <property type="entry name" value="CARBOXYMUCONOLACTONE DECARBOXYLASE-LIKE DOMAIN-CONTAINING PROTEIN"/>
    <property type="match status" value="1"/>
</dbReference>
<comment type="caution">
    <text evidence="2">The sequence shown here is derived from an EMBL/GenBank/DDBJ whole genome shotgun (WGS) entry which is preliminary data.</text>
</comment>
<dbReference type="Gene3D" id="1.20.1290.10">
    <property type="entry name" value="AhpD-like"/>
    <property type="match status" value="1"/>
</dbReference>
<protein>
    <submittedName>
        <fullName evidence="2">Carboxymuconolactone decarboxylase family protein</fullName>
    </submittedName>
</protein>